<dbReference type="InterPro" id="IPR008334">
    <property type="entry name" value="5'-Nucleotdase_C"/>
</dbReference>
<dbReference type="EMBL" id="BBJM01000017">
    <property type="protein sequence ID" value="GAK48005.1"/>
    <property type="molecule type" value="Genomic_DNA"/>
</dbReference>
<dbReference type="STRING" id="1291743.LOSG293_170070"/>
<dbReference type="InterPro" id="IPR004843">
    <property type="entry name" value="Calcineurin-like_PHP"/>
</dbReference>
<dbReference type="RefSeq" id="WP_034527988.1">
    <property type="nucleotide sequence ID" value="NZ_BBJM01000017.1"/>
</dbReference>
<dbReference type="PRINTS" id="PR01607">
    <property type="entry name" value="APYRASEFAMLY"/>
</dbReference>
<dbReference type="InterPro" id="IPR006179">
    <property type="entry name" value="5_nucleotidase/apyrase"/>
</dbReference>
<evidence type="ECO:0000256" key="2">
    <source>
        <dbReference type="RuleBase" id="RU362119"/>
    </source>
</evidence>
<evidence type="ECO:0000313" key="6">
    <source>
        <dbReference type="Proteomes" id="UP000028700"/>
    </source>
</evidence>
<dbReference type="Pfam" id="PF00149">
    <property type="entry name" value="Metallophos"/>
    <property type="match status" value="1"/>
</dbReference>
<evidence type="ECO:0000256" key="1">
    <source>
        <dbReference type="ARBA" id="ARBA00022729"/>
    </source>
</evidence>
<dbReference type="Pfam" id="PF02872">
    <property type="entry name" value="5_nucleotid_C"/>
    <property type="match status" value="1"/>
</dbReference>
<dbReference type="SUPFAM" id="SSF55816">
    <property type="entry name" value="5'-nucleotidase (syn. UDP-sugar hydrolase), C-terminal domain"/>
    <property type="match status" value="1"/>
</dbReference>
<dbReference type="AlphaFoldDB" id="A0A081BIY7"/>
<evidence type="ECO:0000259" key="4">
    <source>
        <dbReference type="Pfam" id="PF02872"/>
    </source>
</evidence>
<dbReference type="PANTHER" id="PTHR11575">
    <property type="entry name" value="5'-NUCLEOTIDASE-RELATED"/>
    <property type="match status" value="1"/>
</dbReference>
<evidence type="ECO:0000313" key="5">
    <source>
        <dbReference type="EMBL" id="GAK48005.1"/>
    </source>
</evidence>
<dbReference type="GO" id="GO:0009166">
    <property type="term" value="P:nucleotide catabolic process"/>
    <property type="evidence" value="ECO:0007669"/>
    <property type="project" value="InterPro"/>
</dbReference>
<reference evidence="5" key="1">
    <citation type="journal article" date="2014" name="Genome Announc.">
        <title>Draft Genome Sequence of Lactobacillus oryzae Strain SG293T.</title>
        <authorList>
            <person name="Tanizawa Y."/>
            <person name="Fujisawa T."/>
            <person name="Mochizuki T."/>
            <person name="Kaminuma E."/>
            <person name="Nakamura Y."/>
            <person name="Tohno M."/>
        </authorList>
    </citation>
    <scope>NUCLEOTIDE SEQUENCE [LARGE SCALE GENOMIC DNA]</scope>
    <source>
        <strain evidence="5">SG293</strain>
    </source>
</reference>
<keyword evidence="1" id="KW-0732">Signal</keyword>
<name>A0A081BIY7_9LACO</name>
<keyword evidence="2" id="KW-0547">Nucleotide-binding</keyword>
<proteinExistence type="inferred from homology"/>
<dbReference type="GO" id="GO:0030288">
    <property type="term" value="C:outer membrane-bounded periplasmic space"/>
    <property type="evidence" value="ECO:0007669"/>
    <property type="project" value="TreeGrafter"/>
</dbReference>
<dbReference type="PANTHER" id="PTHR11575:SF23">
    <property type="entry name" value="5-NUCLEOTIDASE FAMILY PROTEIN"/>
    <property type="match status" value="1"/>
</dbReference>
<dbReference type="GO" id="GO:0000166">
    <property type="term" value="F:nucleotide binding"/>
    <property type="evidence" value="ECO:0007669"/>
    <property type="project" value="UniProtKB-KW"/>
</dbReference>
<dbReference type="OrthoDB" id="9793179at2"/>
<sequence length="460" mass="51418">MSDNLKIFHTNDLHSHLENWPKIRRYINAQRAQFRAAGDSVFTFDIGDAMDRVHPLTEATDGKDNIKIMNEMAYDAVTIGNNEGIGNTFDQLNHLYDEANFDVVLGNLLVAESSTQPEWAKNGKILTTNGGTKVLVLGLTAPYADTYQRIGWQSIAVQTMLPKLLKRFEGQADFIVLLSHLGLNVDQMIAKQFPQVGLIIGAHTHHLLLDGQRIGQSLIAAAGKYGQYVGQISLSFNDEHQLIKDEATVVSVAGLVTKAEDKIESDHYKELGEQMLTAQPVARLAAPMEMNWTGYSRVASEGLAALEEAMGTNAAILNGGLFMINLNAGIVTRNDIHKLLPHSMHPMKVSLSGYDLWRLIQEMEKNRAFLLHYPVKGMGFRGKIFGTIDYSGISYDRESGRVQFRNLDLSPLQTYQIGMLDHYEYVPYFPTIEIMGQNEIDVNTVIRDVFATYLAKHYPL</sequence>
<keyword evidence="6" id="KW-1185">Reference proteome</keyword>
<feature type="domain" description="5'-Nucleotidase C-terminal" evidence="4">
    <location>
        <begin position="305"/>
        <end position="396"/>
    </location>
</feature>
<protein>
    <submittedName>
        <fullName evidence="5">5'-nucleotidase</fullName>
    </submittedName>
</protein>
<dbReference type="CDD" id="cd00845">
    <property type="entry name" value="MPP_UshA_N_like"/>
    <property type="match status" value="1"/>
</dbReference>
<dbReference type="InterPro" id="IPR036907">
    <property type="entry name" value="5'-Nucleotdase_C_sf"/>
</dbReference>
<dbReference type="PIRSF" id="PIRSF036361">
    <property type="entry name" value="YunD"/>
    <property type="match status" value="1"/>
</dbReference>
<dbReference type="SUPFAM" id="SSF56300">
    <property type="entry name" value="Metallo-dependent phosphatases"/>
    <property type="match status" value="1"/>
</dbReference>
<gene>
    <name evidence="5" type="ORF">LOSG293_170070</name>
</gene>
<dbReference type="InterPro" id="IPR029052">
    <property type="entry name" value="Metallo-depent_PP-like"/>
</dbReference>
<accession>A0A081BIY7</accession>
<organism evidence="5 6">
    <name type="scientific">Secundilactobacillus oryzae JCM 18671</name>
    <dbReference type="NCBI Taxonomy" id="1291743"/>
    <lineage>
        <taxon>Bacteria</taxon>
        <taxon>Bacillati</taxon>
        <taxon>Bacillota</taxon>
        <taxon>Bacilli</taxon>
        <taxon>Lactobacillales</taxon>
        <taxon>Lactobacillaceae</taxon>
        <taxon>Secundilactobacillus</taxon>
    </lineage>
</organism>
<dbReference type="Gene3D" id="3.60.21.10">
    <property type="match status" value="1"/>
</dbReference>
<dbReference type="eggNOG" id="COG0737">
    <property type="taxonomic scope" value="Bacteria"/>
</dbReference>
<keyword evidence="2" id="KW-0378">Hydrolase</keyword>
<comment type="similarity">
    <text evidence="2">Belongs to the 5'-nucleotidase family.</text>
</comment>
<feature type="domain" description="Calcineurin-like phosphoesterase" evidence="3">
    <location>
        <begin position="5"/>
        <end position="206"/>
    </location>
</feature>
<evidence type="ECO:0000259" key="3">
    <source>
        <dbReference type="Pfam" id="PF00149"/>
    </source>
</evidence>
<dbReference type="InterPro" id="IPR011240">
    <property type="entry name" value="Pesterase_YunD"/>
</dbReference>
<comment type="caution">
    <text evidence="5">The sequence shown here is derived from an EMBL/GenBank/DDBJ whole genome shotgun (WGS) entry which is preliminary data.</text>
</comment>
<dbReference type="GO" id="GO:0008768">
    <property type="term" value="F:UDP-sugar diphosphatase activity"/>
    <property type="evidence" value="ECO:0007669"/>
    <property type="project" value="TreeGrafter"/>
</dbReference>
<dbReference type="Gene3D" id="3.90.780.10">
    <property type="entry name" value="5'-Nucleotidase, C-terminal domain"/>
    <property type="match status" value="1"/>
</dbReference>
<dbReference type="Proteomes" id="UP000028700">
    <property type="component" value="Unassembled WGS sequence"/>
</dbReference>
<dbReference type="GO" id="GO:0008253">
    <property type="term" value="F:5'-nucleotidase activity"/>
    <property type="evidence" value="ECO:0007669"/>
    <property type="project" value="TreeGrafter"/>
</dbReference>